<accession>A0AAV7UQI0</accession>
<evidence type="ECO:0000256" key="9">
    <source>
        <dbReference type="ARBA" id="ARBA00023170"/>
    </source>
</evidence>
<keyword evidence="4 12" id="KW-0812">Transmembrane</keyword>
<evidence type="ECO:0000256" key="3">
    <source>
        <dbReference type="ARBA" id="ARBA00022475"/>
    </source>
</evidence>
<dbReference type="PANTHER" id="PTHR10570:SF9">
    <property type="entry name" value="T-CELL SURFACE GLYCOPROTEIN CD3 EPSILON CHAIN"/>
    <property type="match status" value="1"/>
</dbReference>
<keyword evidence="7 12" id="KW-1133">Transmembrane helix</keyword>
<dbReference type="Proteomes" id="UP001066276">
    <property type="component" value="Chromosome 3_1"/>
</dbReference>
<gene>
    <name evidence="14" type="ORF">NDU88_006724</name>
</gene>
<evidence type="ECO:0000256" key="5">
    <source>
        <dbReference type="ARBA" id="ARBA00022729"/>
    </source>
</evidence>
<protein>
    <recommendedName>
        <fullName evidence="2">T-cell surface glycoprotein CD3 epsilon chain</fullName>
    </recommendedName>
</protein>
<keyword evidence="5 13" id="KW-0732">Signal</keyword>
<feature type="transmembrane region" description="Helical" evidence="12">
    <location>
        <begin position="104"/>
        <end position="129"/>
    </location>
</feature>
<reference evidence="14" key="1">
    <citation type="journal article" date="2022" name="bioRxiv">
        <title>Sequencing and chromosome-scale assembly of the giantPleurodeles waltlgenome.</title>
        <authorList>
            <person name="Brown T."/>
            <person name="Elewa A."/>
            <person name="Iarovenko S."/>
            <person name="Subramanian E."/>
            <person name="Araus A.J."/>
            <person name="Petzold A."/>
            <person name="Susuki M."/>
            <person name="Suzuki K.-i.T."/>
            <person name="Hayashi T."/>
            <person name="Toyoda A."/>
            <person name="Oliveira C."/>
            <person name="Osipova E."/>
            <person name="Leigh N.D."/>
            <person name="Simon A."/>
            <person name="Yun M.H."/>
        </authorList>
    </citation>
    <scope>NUCLEOTIDE SEQUENCE</scope>
    <source>
        <strain evidence="14">20211129_DDA</strain>
        <tissue evidence="14">Liver</tissue>
    </source>
</reference>
<keyword evidence="8 12" id="KW-0472">Membrane</keyword>
<dbReference type="GO" id="GO:0045059">
    <property type="term" value="P:positive thymic T cell selection"/>
    <property type="evidence" value="ECO:0007669"/>
    <property type="project" value="TreeGrafter"/>
</dbReference>
<dbReference type="InterPro" id="IPR015484">
    <property type="entry name" value="CD3_esu/gsu/dsu"/>
</dbReference>
<proteinExistence type="predicted"/>
<keyword evidence="6" id="KW-0391">Immunity</keyword>
<evidence type="ECO:0000256" key="4">
    <source>
        <dbReference type="ARBA" id="ARBA00022692"/>
    </source>
</evidence>
<dbReference type="AlphaFoldDB" id="A0AAV7UQI0"/>
<keyword evidence="15" id="KW-1185">Reference proteome</keyword>
<evidence type="ECO:0000256" key="11">
    <source>
        <dbReference type="SAM" id="MobiDB-lite"/>
    </source>
</evidence>
<evidence type="ECO:0000256" key="1">
    <source>
        <dbReference type="ARBA" id="ARBA00004251"/>
    </source>
</evidence>
<dbReference type="GO" id="GO:0042105">
    <property type="term" value="C:alpha-beta T cell receptor complex"/>
    <property type="evidence" value="ECO:0007669"/>
    <property type="project" value="TreeGrafter"/>
</dbReference>
<evidence type="ECO:0000256" key="13">
    <source>
        <dbReference type="SAM" id="SignalP"/>
    </source>
</evidence>
<keyword evidence="3" id="KW-1003">Cell membrane</keyword>
<dbReference type="GO" id="GO:0007166">
    <property type="term" value="P:cell surface receptor signaling pathway"/>
    <property type="evidence" value="ECO:0007669"/>
    <property type="project" value="InterPro"/>
</dbReference>
<dbReference type="PROSITE" id="PS51055">
    <property type="entry name" value="ITAM_1"/>
    <property type="match status" value="1"/>
</dbReference>
<feature type="signal peptide" evidence="13">
    <location>
        <begin position="1"/>
        <end position="15"/>
    </location>
</feature>
<organism evidence="14 15">
    <name type="scientific">Pleurodeles waltl</name>
    <name type="common">Iberian ribbed newt</name>
    <dbReference type="NCBI Taxonomy" id="8319"/>
    <lineage>
        <taxon>Eukaryota</taxon>
        <taxon>Metazoa</taxon>
        <taxon>Chordata</taxon>
        <taxon>Craniata</taxon>
        <taxon>Vertebrata</taxon>
        <taxon>Euteleostomi</taxon>
        <taxon>Amphibia</taxon>
        <taxon>Batrachia</taxon>
        <taxon>Caudata</taxon>
        <taxon>Salamandroidea</taxon>
        <taxon>Salamandridae</taxon>
        <taxon>Pleurodelinae</taxon>
        <taxon>Pleurodeles</taxon>
    </lineage>
</organism>
<feature type="region of interest" description="Disordered" evidence="11">
    <location>
        <begin position="134"/>
        <end position="168"/>
    </location>
</feature>
<evidence type="ECO:0000313" key="14">
    <source>
        <dbReference type="EMBL" id="KAJ1189983.1"/>
    </source>
</evidence>
<comment type="subcellular location">
    <subcellularLocation>
        <location evidence="1">Cell membrane</location>
        <topology evidence="1">Single-pass type I membrane protein</topology>
    </subcellularLocation>
</comment>
<evidence type="ECO:0000256" key="8">
    <source>
        <dbReference type="ARBA" id="ARBA00023136"/>
    </source>
</evidence>
<evidence type="ECO:0000256" key="10">
    <source>
        <dbReference type="ARBA" id="ARBA00023319"/>
    </source>
</evidence>
<evidence type="ECO:0000256" key="7">
    <source>
        <dbReference type="ARBA" id="ARBA00022989"/>
    </source>
</evidence>
<dbReference type="EMBL" id="JANPWB010000005">
    <property type="protein sequence ID" value="KAJ1189983.1"/>
    <property type="molecule type" value="Genomic_DNA"/>
</dbReference>
<evidence type="ECO:0000256" key="2">
    <source>
        <dbReference type="ARBA" id="ARBA00021773"/>
    </source>
</evidence>
<comment type="caution">
    <text evidence="14">The sequence shown here is derived from an EMBL/GenBank/DDBJ whole genome shotgun (WGS) entry which is preliminary data.</text>
</comment>
<name>A0AAV7UQI0_PLEWA</name>
<evidence type="ECO:0000313" key="15">
    <source>
        <dbReference type="Proteomes" id="UP001066276"/>
    </source>
</evidence>
<dbReference type="GO" id="GO:0009897">
    <property type="term" value="C:external side of plasma membrane"/>
    <property type="evidence" value="ECO:0007669"/>
    <property type="project" value="TreeGrafter"/>
</dbReference>
<sequence>MKIALLRTFLGVVSAVWVSAATEEVGVRISGSSVFISCPGTGSIVEKKDGNSPPTPKRNDETGEYELEKYEEKNNGEYLCVEGRKSYRLYLKAKVCERCIDMDFWTVAGIVVGDLLVTAGVVILVYFWAKGRKRNPGTGAAPARRTKDTKERPPPVPNPDYEPIRKGQRDVYDGLKPAF</sequence>
<dbReference type="InterPro" id="IPR013783">
    <property type="entry name" value="Ig-like_fold"/>
</dbReference>
<feature type="chain" id="PRO_5043731418" description="T-cell surface glycoprotein CD3 epsilon chain" evidence="13">
    <location>
        <begin position="16"/>
        <end position="179"/>
    </location>
</feature>
<evidence type="ECO:0000256" key="12">
    <source>
        <dbReference type="SAM" id="Phobius"/>
    </source>
</evidence>
<dbReference type="Gene3D" id="2.60.40.10">
    <property type="entry name" value="Immunoglobulins"/>
    <property type="match status" value="1"/>
</dbReference>
<dbReference type="GO" id="GO:0004888">
    <property type="term" value="F:transmembrane signaling receptor activity"/>
    <property type="evidence" value="ECO:0007669"/>
    <property type="project" value="InterPro"/>
</dbReference>
<dbReference type="InterPro" id="IPR003110">
    <property type="entry name" value="Phos_immunorcpt_sig_ITAM"/>
</dbReference>
<keyword evidence="9" id="KW-0675">Receptor</keyword>
<dbReference type="PANTHER" id="PTHR10570">
    <property type="entry name" value="T-CELL SURFACE GLYCOPROTEIN CD3 GAMMA CHAIN / DELTA CHAIN"/>
    <property type="match status" value="1"/>
</dbReference>
<dbReference type="Pfam" id="PF16681">
    <property type="entry name" value="Ig_5"/>
    <property type="match status" value="1"/>
</dbReference>
<evidence type="ECO:0000256" key="6">
    <source>
        <dbReference type="ARBA" id="ARBA00022859"/>
    </source>
</evidence>
<keyword evidence="10" id="KW-0393">Immunoglobulin domain</keyword>